<evidence type="ECO:0000313" key="5">
    <source>
        <dbReference type="Proteomes" id="UP000181897"/>
    </source>
</evidence>
<dbReference type="PANTHER" id="PTHR34580:SF3">
    <property type="entry name" value="PROTEIN PAFB"/>
    <property type="match status" value="1"/>
</dbReference>
<gene>
    <name evidence="4" type="ORF">BOO69_11155</name>
</gene>
<evidence type="ECO:0000313" key="4">
    <source>
        <dbReference type="EMBL" id="APE43902.1"/>
    </source>
</evidence>
<sequence>MPRSDRLFDLLRLLQDGALHRAEDLARRMGVSVRTIYRDMDRLAASGVPVKGSRGAGYALEDAITLPPLTLTAKELEALNLGLAIVAQAADAELQTAADSLADRIDSVLPAQAMAAAEAWKTALSPFADPARNLTHLSLLRPAIRARQKVALTYTADDGFVARRTVRPLHLEYRGRVWALTAWCEGVDRFGLFRLDRIETAEALPELFVDEPGKRLADYRPTAGTP</sequence>
<keyword evidence="1" id="KW-0805">Transcription regulation</keyword>
<dbReference type="SUPFAM" id="SSF46785">
    <property type="entry name" value="Winged helix' DNA-binding domain"/>
    <property type="match status" value="1"/>
</dbReference>
<dbReference type="InterPro" id="IPR013196">
    <property type="entry name" value="HTH_11"/>
</dbReference>
<dbReference type="InterPro" id="IPR026881">
    <property type="entry name" value="WYL_dom"/>
</dbReference>
<evidence type="ECO:0000256" key="2">
    <source>
        <dbReference type="ARBA" id="ARBA00023163"/>
    </source>
</evidence>
<keyword evidence="2" id="KW-0804">Transcription</keyword>
<dbReference type="InterPro" id="IPR036390">
    <property type="entry name" value="WH_DNA-bd_sf"/>
</dbReference>
<dbReference type="PROSITE" id="PS51000">
    <property type="entry name" value="HTH_DEOR_2"/>
    <property type="match status" value="1"/>
</dbReference>
<dbReference type="InterPro" id="IPR051534">
    <property type="entry name" value="CBASS_pafABC_assoc_protein"/>
</dbReference>
<reference evidence="4 5" key="1">
    <citation type="submission" date="2016-11" db="EMBL/GenBank/DDBJ databases">
        <title>Complete genome sequence of Sulfitobacter sp. AM1-D1, a toxic bacteria associated with marine dinoflagellate Alexandrium minutum in East China Sea.</title>
        <authorList>
            <person name="Yang Q."/>
            <person name="Zhang X."/>
            <person name="Tian X."/>
        </authorList>
    </citation>
    <scope>NUCLEOTIDE SEQUENCE [LARGE SCALE GENOMIC DNA]</scope>
    <source>
        <strain evidence="4 5">AM1-D1</strain>
    </source>
</reference>
<feature type="domain" description="HTH deoR-type" evidence="3">
    <location>
        <begin position="3"/>
        <end position="58"/>
    </location>
</feature>
<dbReference type="Gene3D" id="1.10.10.10">
    <property type="entry name" value="Winged helix-like DNA-binding domain superfamily/Winged helix DNA-binding domain"/>
    <property type="match status" value="1"/>
</dbReference>
<protein>
    <submittedName>
        <fullName evidence="4">Transcriptional regulator</fullName>
    </submittedName>
</protein>
<dbReference type="KEGG" id="suam:BOO69_11155"/>
<dbReference type="Pfam" id="PF08279">
    <property type="entry name" value="HTH_11"/>
    <property type="match status" value="1"/>
</dbReference>
<dbReference type="AlphaFoldDB" id="A0A1J0WID5"/>
<dbReference type="InterPro" id="IPR036388">
    <property type="entry name" value="WH-like_DNA-bd_sf"/>
</dbReference>
<keyword evidence="5" id="KW-1185">Reference proteome</keyword>
<evidence type="ECO:0000259" key="3">
    <source>
        <dbReference type="PROSITE" id="PS51000"/>
    </source>
</evidence>
<proteinExistence type="predicted"/>
<organism evidence="4 5">
    <name type="scientific">Sulfitobacter alexandrii</name>
    <dbReference type="NCBI Taxonomy" id="1917485"/>
    <lineage>
        <taxon>Bacteria</taxon>
        <taxon>Pseudomonadati</taxon>
        <taxon>Pseudomonadota</taxon>
        <taxon>Alphaproteobacteria</taxon>
        <taxon>Rhodobacterales</taxon>
        <taxon>Roseobacteraceae</taxon>
        <taxon>Sulfitobacter</taxon>
    </lineage>
</organism>
<dbReference type="InterPro" id="IPR001034">
    <property type="entry name" value="DeoR_HTH"/>
</dbReference>
<evidence type="ECO:0000256" key="1">
    <source>
        <dbReference type="ARBA" id="ARBA00023015"/>
    </source>
</evidence>
<dbReference type="RefSeq" id="WP_071972240.1">
    <property type="nucleotide sequence ID" value="NZ_CP018076.1"/>
</dbReference>
<accession>A0A1J0WID5</accession>
<dbReference type="STRING" id="1917485.BOO69_11155"/>
<dbReference type="Pfam" id="PF13280">
    <property type="entry name" value="WYL"/>
    <property type="match status" value="1"/>
</dbReference>
<dbReference type="PROSITE" id="PS52050">
    <property type="entry name" value="WYL"/>
    <property type="match status" value="1"/>
</dbReference>
<dbReference type="GO" id="GO:0003700">
    <property type="term" value="F:DNA-binding transcription factor activity"/>
    <property type="evidence" value="ECO:0007669"/>
    <property type="project" value="InterPro"/>
</dbReference>
<dbReference type="OrthoDB" id="9807255at2"/>
<dbReference type="Proteomes" id="UP000181897">
    <property type="component" value="Chromosome"/>
</dbReference>
<dbReference type="PANTHER" id="PTHR34580">
    <property type="match status" value="1"/>
</dbReference>
<dbReference type="EMBL" id="CP018076">
    <property type="protein sequence ID" value="APE43902.1"/>
    <property type="molecule type" value="Genomic_DNA"/>
</dbReference>
<name>A0A1J0WID5_9RHOB</name>